<keyword evidence="1" id="KW-0238">DNA-binding</keyword>
<dbReference type="PANTHER" id="PTHR46797">
    <property type="entry name" value="HTH-TYPE TRANSCRIPTIONAL REGULATOR"/>
    <property type="match status" value="1"/>
</dbReference>
<name>A0A1M5EMF8_9THEO</name>
<dbReference type="SUPFAM" id="SSF47413">
    <property type="entry name" value="lambda repressor-like DNA-binding domains"/>
    <property type="match status" value="1"/>
</dbReference>
<dbReference type="AlphaFoldDB" id="A0A1M5EMF8"/>
<dbReference type="STRING" id="1121256.SAMN02746089_02580"/>
<proteinExistence type="predicted"/>
<protein>
    <submittedName>
        <fullName evidence="3">Transcriptional regulator, contains XRE-family HTH domain</fullName>
    </submittedName>
</protein>
<reference evidence="3 4" key="1">
    <citation type="submission" date="2016-11" db="EMBL/GenBank/DDBJ databases">
        <authorList>
            <person name="Jaros S."/>
            <person name="Januszkiewicz K."/>
            <person name="Wedrychowicz H."/>
        </authorList>
    </citation>
    <scope>NUCLEOTIDE SEQUENCE [LARGE SCALE GENOMIC DNA]</scope>
    <source>
        <strain evidence="3 4">DSM 17918</strain>
    </source>
</reference>
<dbReference type="PROSITE" id="PS50943">
    <property type="entry name" value="HTH_CROC1"/>
    <property type="match status" value="1"/>
</dbReference>
<evidence type="ECO:0000256" key="1">
    <source>
        <dbReference type="ARBA" id="ARBA00023125"/>
    </source>
</evidence>
<dbReference type="PANTHER" id="PTHR46797:SF1">
    <property type="entry name" value="METHYLPHOSPHONATE SYNTHASE"/>
    <property type="match status" value="1"/>
</dbReference>
<evidence type="ECO:0000259" key="2">
    <source>
        <dbReference type="PROSITE" id="PS50943"/>
    </source>
</evidence>
<dbReference type="SMART" id="SM00530">
    <property type="entry name" value="HTH_XRE"/>
    <property type="match status" value="1"/>
</dbReference>
<dbReference type="CDD" id="cd00093">
    <property type="entry name" value="HTH_XRE"/>
    <property type="match status" value="1"/>
</dbReference>
<dbReference type="OrthoDB" id="9812960at2"/>
<dbReference type="Gene3D" id="1.10.260.40">
    <property type="entry name" value="lambda repressor-like DNA-binding domains"/>
    <property type="match status" value="1"/>
</dbReference>
<dbReference type="GO" id="GO:0003700">
    <property type="term" value="F:DNA-binding transcription factor activity"/>
    <property type="evidence" value="ECO:0007669"/>
    <property type="project" value="TreeGrafter"/>
</dbReference>
<evidence type="ECO:0000313" key="3">
    <source>
        <dbReference type="EMBL" id="SHF80334.1"/>
    </source>
</evidence>
<accession>A0A1M5EMF8</accession>
<evidence type="ECO:0000313" key="4">
    <source>
        <dbReference type="Proteomes" id="UP000184088"/>
    </source>
</evidence>
<dbReference type="GO" id="GO:0003677">
    <property type="term" value="F:DNA binding"/>
    <property type="evidence" value="ECO:0007669"/>
    <property type="project" value="UniProtKB-KW"/>
</dbReference>
<dbReference type="EMBL" id="FQVH01000046">
    <property type="protein sequence ID" value="SHF80334.1"/>
    <property type="molecule type" value="Genomic_DNA"/>
</dbReference>
<dbReference type="RefSeq" id="WP_073346223.1">
    <property type="nucleotide sequence ID" value="NZ_FQVH01000046.1"/>
</dbReference>
<feature type="domain" description="HTH cro/C1-type" evidence="2">
    <location>
        <begin position="8"/>
        <end position="62"/>
    </location>
</feature>
<dbReference type="Proteomes" id="UP000184088">
    <property type="component" value="Unassembled WGS sequence"/>
</dbReference>
<keyword evidence="4" id="KW-1185">Reference proteome</keyword>
<organism evidence="3 4">
    <name type="scientific">Caldanaerobius fijiensis DSM 17918</name>
    <dbReference type="NCBI Taxonomy" id="1121256"/>
    <lineage>
        <taxon>Bacteria</taxon>
        <taxon>Bacillati</taxon>
        <taxon>Bacillota</taxon>
        <taxon>Clostridia</taxon>
        <taxon>Thermoanaerobacterales</taxon>
        <taxon>Thermoanaerobacteraceae</taxon>
        <taxon>Caldanaerobius</taxon>
    </lineage>
</organism>
<dbReference type="InterPro" id="IPR001387">
    <property type="entry name" value="Cro/C1-type_HTH"/>
</dbReference>
<dbReference type="InterPro" id="IPR010982">
    <property type="entry name" value="Lambda_DNA-bd_dom_sf"/>
</dbReference>
<dbReference type="Pfam" id="PF01381">
    <property type="entry name" value="HTH_3"/>
    <property type="match status" value="1"/>
</dbReference>
<dbReference type="GO" id="GO:0005829">
    <property type="term" value="C:cytosol"/>
    <property type="evidence" value="ECO:0007669"/>
    <property type="project" value="TreeGrafter"/>
</dbReference>
<sequence>MENLGKYLKGLRKNLKLTTRKVQELSGVSDSYISQIENGVRKPSADTLRKLAPVYKVNVEELLKMAGYLPQDEPQYDDDNKPIDISFLLQRDGVLFDGEPLTDEDKDDLIRIARIILSKRKRK</sequence>
<gene>
    <name evidence="3" type="ORF">SAMN02746089_02580</name>
</gene>
<dbReference type="InterPro" id="IPR050807">
    <property type="entry name" value="TransReg_Diox_bact_type"/>
</dbReference>